<dbReference type="InterPro" id="IPR006680">
    <property type="entry name" value="Amidohydro-rel"/>
</dbReference>
<accession>X1L1Q1</accession>
<proteinExistence type="predicted"/>
<dbReference type="AlphaFoldDB" id="X1L1Q1"/>
<dbReference type="InterPro" id="IPR032466">
    <property type="entry name" value="Metal_Hydrolase"/>
</dbReference>
<protein>
    <recommendedName>
        <fullName evidence="1">Amidohydrolase-related domain-containing protein</fullName>
    </recommendedName>
</protein>
<name>X1L1Q1_9ZZZZ</name>
<gene>
    <name evidence="2" type="ORF">S03H2_63881</name>
</gene>
<evidence type="ECO:0000259" key="1">
    <source>
        <dbReference type="Pfam" id="PF04909"/>
    </source>
</evidence>
<organism evidence="2">
    <name type="scientific">marine sediment metagenome</name>
    <dbReference type="NCBI Taxonomy" id="412755"/>
    <lineage>
        <taxon>unclassified sequences</taxon>
        <taxon>metagenomes</taxon>
        <taxon>ecological metagenomes</taxon>
    </lineage>
</organism>
<dbReference type="Gene3D" id="3.20.20.140">
    <property type="entry name" value="Metal-dependent hydrolases"/>
    <property type="match status" value="1"/>
</dbReference>
<reference evidence="2" key="1">
    <citation type="journal article" date="2014" name="Front. Microbiol.">
        <title>High frequency of phylogenetically diverse reductive dehalogenase-homologous genes in deep subseafloor sedimentary metagenomes.</title>
        <authorList>
            <person name="Kawai M."/>
            <person name="Futagami T."/>
            <person name="Toyoda A."/>
            <person name="Takaki Y."/>
            <person name="Nishi S."/>
            <person name="Hori S."/>
            <person name="Arai W."/>
            <person name="Tsubouchi T."/>
            <person name="Morono Y."/>
            <person name="Uchiyama I."/>
            <person name="Ito T."/>
            <person name="Fujiyama A."/>
            <person name="Inagaki F."/>
            <person name="Takami H."/>
        </authorList>
    </citation>
    <scope>NUCLEOTIDE SEQUENCE</scope>
    <source>
        <strain evidence="2">Expedition CK06-06</strain>
    </source>
</reference>
<evidence type="ECO:0000313" key="2">
    <source>
        <dbReference type="EMBL" id="GAH88093.1"/>
    </source>
</evidence>
<sequence>MAGQPENLQQLDTWLDKYPNFYVDTGSAKWMVREFAYKKEEVLKFFTKHSDRILFGTDFVAGRKDREPIPDYYINRFLSFQALLETNAKEIPFPIPDPENDNKTVINGLDLPINILKKIYWENSSKLFG</sequence>
<dbReference type="EMBL" id="BARU01041431">
    <property type="protein sequence ID" value="GAH88093.1"/>
    <property type="molecule type" value="Genomic_DNA"/>
</dbReference>
<comment type="caution">
    <text evidence="2">The sequence shown here is derived from an EMBL/GenBank/DDBJ whole genome shotgun (WGS) entry which is preliminary data.</text>
</comment>
<dbReference type="SUPFAM" id="SSF51556">
    <property type="entry name" value="Metallo-dependent hydrolases"/>
    <property type="match status" value="1"/>
</dbReference>
<dbReference type="Pfam" id="PF04909">
    <property type="entry name" value="Amidohydro_2"/>
    <property type="match status" value="1"/>
</dbReference>
<dbReference type="GO" id="GO:0016787">
    <property type="term" value="F:hydrolase activity"/>
    <property type="evidence" value="ECO:0007669"/>
    <property type="project" value="InterPro"/>
</dbReference>
<feature type="domain" description="Amidohydrolase-related" evidence="1">
    <location>
        <begin position="6"/>
        <end position="129"/>
    </location>
</feature>